<keyword evidence="5 9" id="KW-0963">Cytoplasm</keyword>
<keyword evidence="10" id="KW-0802">TPR repeat</keyword>
<evidence type="ECO:0000256" key="8">
    <source>
        <dbReference type="ARBA" id="ARBA00023274"/>
    </source>
</evidence>
<feature type="domain" description="Signal recognition particle SRP72 subunit RNA-binding" evidence="12">
    <location>
        <begin position="529"/>
        <end position="585"/>
    </location>
</feature>
<evidence type="ECO:0000256" key="10">
    <source>
        <dbReference type="PROSITE-ProRule" id="PRU00339"/>
    </source>
</evidence>
<keyword evidence="14" id="KW-1185">Reference proteome</keyword>
<keyword evidence="8 9" id="KW-0687">Ribonucleoprotein</keyword>
<evidence type="ECO:0000256" key="1">
    <source>
        <dbReference type="ARBA" id="ARBA00004240"/>
    </source>
</evidence>
<sequence length="667" mass="74335">MASSRGSVAALWTEVNRCGQNGDFTRALKSVNKILQECRDDVTALNCKVVCLIQNGNFKEALNVIHTHNKVFGSDVIAFEKAYCEYRLNRVENALKTIESTSQQTDKLKELYGQVLYRLERYEECLAVYRDLIRNSQDDYEEERKTNLSAVVAALSAWEQASPEDLGLPETSYELSYNSACTLIGQGRLPEAMKKLQEAEELCRQSLSEDSDMTEEDIDAELAVIHSQMAYVMQLQGQTEDALQLYNQVIKLKPTDVGLLAVTANNIITINKDQNVFDSKKKVKLTNADGVEHKLAKKQLQAIDFNKALLAMYTNQADQCCKLAASLQSQNPGHPRPVLIQVSQLCREKQHSKAIDLLQRFSEKHPESASEIKLTMAQLYVVQGHITKACDILRSIEDLKHKQGIISALVTMYSHEEDIDSAIDVFSQAIQHYQEHQPNLSTYLSLVREAANFKLKYGRKKEAISDLEQLWKQNPKDIHTLAQLISAYSLVDQEKAKSLSKHLPSADKMSFNVDVDALENSHGATYVRKKAAKVTGEILPKEQGPGDIKKKKKKKKGKLPKNCDAKATPDPERWLPMRERSYYRGRKKGKKKEQVGKGTQGATSGASGELDASKISSSPPTSPRPGTAGSSVTSSNVVPPRQQKPTASGATRKKPQQKKKKGGKGGW</sequence>
<dbReference type="SMART" id="SM00028">
    <property type="entry name" value="TPR"/>
    <property type="match status" value="4"/>
</dbReference>
<comment type="similarity">
    <text evidence="3 9">Belongs to the SRP72 family.</text>
</comment>
<dbReference type="InterPro" id="IPR026270">
    <property type="entry name" value="SRP72"/>
</dbReference>
<reference evidence="13 14" key="1">
    <citation type="submission" date="2021-05" db="EMBL/GenBank/DDBJ databases">
        <authorList>
            <person name="Zahm M."/>
            <person name="Klopp C."/>
            <person name="Cabau C."/>
            <person name="Kuhl H."/>
            <person name="Suciu R."/>
            <person name="Ciorpac M."/>
            <person name="Holostenco D."/>
            <person name="Gessner J."/>
            <person name="Wuertz S."/>
            <person name="Hohne C."/>
            <person name="Stock M."/>
            <person name="Gislard M."/>
            <person name="Lluch J."/>
            <person name="Milhes M."/>
            <person name="Lampietro C."/>
            <person name="Lopez Roques C."/>
            <person name="Donnadieu C."/>
            <person name="Du K."/>
            <person name="Schartl M."/>
            <person name="Guiguen Y."/>
        </authorList>
    </citation>
    <scope>NUCLEOTIDE SEQUENCE [LARGE SCALE GENOMIC DNA]</scope>
    <source>
        <strain evidence="13">Hh-F2</strain>
        <tissue evidence="13">Blood</tissue>
    </source>
</reference>
<dbReference type="InterPro" id="IPR031545">
    <property type="entry name" value="SRP72_TPR-like"/>
</dbReference>
<dbReference type="Gene3D" id="1.25.40.10">
    <property type="entry name" value="Tetratricopeptide repeat domain"/>
    <property type="match status" value="4"/>
</dbReference>
<dbReference type="PROSITE" id="PS50005">
    <property type="entry name" value="TPR"/>
    <property type="match status" value="1"/>
</dbReference>
<dbReference type="Pfam" id="PF13174">
    <property type="entry name" value="TPR_6"/>
    <property type="match status" value="1"/>
</dbReference>
<keyword evidence="6" id="KW-0256">Endoplasmic reticulum</keyword>
<dbReference type="InterPro" id="IPR013699">
    <property type="entry name" value="Signal_recog_part_SRP72_RNA-bd"/>
</dbReference>
<evidence type="ECO:0000259" key="12">
    <source>
        <dbReference type="Pfam" id="PF08492"/>
    </source>
</evidence>
<feature type="region of interest" description="Disordered" evidence="11">
    <location>
        <begin position="537"/>
        <end position="667"/>
    </location>
</feature>
<evidence type="ECO:0000313" key="14">
    <source>
        <dbReference type="Proteomes" id="UP001369086"/>
    </source>
</evidence>
<evidence type="ECO:0000256" key="3">
    <source>
        <dbReference type="ARBA" id="ARBA00007676"/>
    </source>
</evidence>
<dbReference type="Pfam" id="PF08492">
    <property type="entry name" value="SRP72"/>
    <property type="match status" value="1"/>
</dbReference>
<evidence type="ECO:0000256" key="7">
    <source>
        <dbReference type="ARBA" id="ARBA00023135"/>
    </source>
</evidence>
<comment type="caution">
    <text evidence="13">The sequence shown here is derived from an EMBL/GenBank/DDBJ whole genome shotgun (WGS) entry which is preliminary data.</text>
</comment>
<evidence type="ECO:0000256" key="4">
    <source>
        <dbReference type="ARBA" id="ARBA00018350"/>
    </source>
</evidence>
<evidence type="ECO:0000256" key="6">
    <source>
        <dbReference type="ARBA" id="ARBA00022824"/>
    </source>
</evidence>
<accession>A0ABR1AA22</accession>
<proteinExistence type="inferred from homology"/>
<dbReference type="InterPro" id="IPR019734">
    <property type="entry name" value="TPR_rpt"/>
</dbReference>
<evidence type="ECO:0000256" key="2">
    <source>
        <dbReference type="ARBA" id="ARBA00004496"/>
    </source>
</evidence>
<organism evidence="13 14">
    <name type="scientific">Huso huso</name>
    <name type="common">Beluga</name>
    <name type="synonym">Acipenser huso</name>
    <dbReference type="NCBI Taxonomy" id="61971"/>
    <lineage>
        <taxon>Eukaryota</taxon>
        <taxon>Metazoa</taxon>
        <taxon>Chordata</taxon>
        <taxon>Craniata</taxon>
        <taxon>Vertebrata</taxon>
        <taxon>Euteleostomi</taxon>
        <taxon>Actinopterygii</taxon>
        <taxon>Chondrostei</taxon>
        <taxon>Acipenseriformes</taxon>
        <taxon>Acipenseridae</taxon>
        <taxon>Huso</taxon>
    </lineage>
</organism>
<feature type="repeat" description="TPR" evidence="10">
    <location>
        <begin position="223"/>
        <end position="256"/>
    </location>
</feature>
<dbReference type="PIRSF" id="PIRSF038922">
    <property type="entry name" value="SRP72"/>
    <property type="match status" value="1"/>
</dbReference>
<comment type="subcellular location">
    <subcellularLocation>
        <location evidence="2 9">Cytoplasm</location>
    </subcellularLocation>
    <subcellularLocation>
        <location evidence="1">Endoplasmic reticulum</location>
    </subcellularLocation>
</comment>
<name>A0ABR1AA22_HUSHU</name>
<dbReference type="Proteomes" id="UP001369086">
    <property type="component" value="Unassembled WGS sequence"/>
</dbReference>
<keyword evidence="7 9" id="KW-0733">Signal recognition particle</keyword>
<dbReference type="PANTHER" id="PTHR14094:SF9">
    <property type="entry name" value="SIGNAL RECOGNITION PARTICLE SUBUNIT SRP72"/>
    <property type="match status" value="1"/>
</dbReference>
<comment type="function">
    <text evidence="9">Component of the signal recognition particle (SRP) complex, a ribonucleoprotein complex that mediates the cotranslational targeting of secretory and membrane proteins to the endoplasmic reticulum (ER).</text>
</comment>
<feature type="compositionally biased region" description="Basic and acidic residues" evidence="11">
    <location>
        <begin position="561"/>
        <end position="582"/>
    </location>
</feature>
<evidence type="ECO:0000256" key="9">
    <source>
        <dbReference type="PIRNR" id="PIRNR038922"/>
    </source>
</evidence>
<dbReference type="EMBL" id="JAHFZB010000001">
    <property type="protein sequence ID" value="KAK6493924.1"/>
    <property type="molecule type" value="Genomic_DNA"/>
</dbReference>
<dbReference type="InterPro" id="IPR011990">
    <property type="entry name" value="TPR-like_helical_dom_sf"/>
</dbReference>
<feature type="compositionally biased region" description="Basic residues" evidence="11">
    <location>
        <begin position="651"/>
        <end position="667"/>
    </location>
</feature>
<evidence type="ECO:0000256" key="11">
    <source>
        <dbReference type="SAM" id="MobiDB-lite"/>
    </source>
</evidence>
<evidence type="ECO:0000256" key="5">
    <source>
        <dbReference type="ARBA" id="ARBA00022490"/>
    </source>
</evidence>
<dbReference type="PANTHER" id="PTHR14094">
    <property type="entry name" value="SIGNAL RECOGNITION PARTICLE 72"/>
    <property type="match status" value="1"/>
</dbReference>
<feature type="compositionally biased region" description="Basic residues" evidence="11">
    <location>
        <begin position="549"/>
        <end position="559"/>
    </location>
</feature>
<feature type="compositionally biased region" description="Low complexity" evidence="11">
    <location>
        <begin position="616"/>
        <end position="631"/>
    </location>
</feature>
<dbReference type="SUPFAM" id="SSF48452">
    <property type="entry name" value="TPR-like"/>
    <property type="match status" value="2"/>
</dbReference>
<evidence type="ECO:0000313" key="13">
    <source>
        <dbReference type="EMBL" id="KAK6493924.1"/>
    </source>
</evidence>
<dbReference type="Pfam" id="PF17004">
    <property type="entry name" value="SRP_TPR_like"/>
    <property type="match status" value="1"/>
</dbReference>
<protein>
    <recommendedName>
        <fullName evidence="4 9">Signal recognition particle subunit SRP72</fullName>
    </recommendedName>
</protein>
<feature type="compositionally biased region" description="Polar residues" evidence="11">
    <location>
        <begin position="632"/>
        <end position="649"/>
    </location>
</feature>
<gene>
    <name evidence="13" type="ORF">HHUSO_G343</name>
</gene>